<sequence>MSNSPTPTARVPNYQLLTPSATVLTPSVFSIFARRTFARVRYQTLIPL</sequence>
<evidence type="ECO:0000313" key="2">
    <source>
        <dbReference type="EMBL" id="CAA9413745.1"/>
    </source>
</evidence>
<feature type="transmembrane region" description="Helical" evidence="1">
    <location>
        <begin position="14"/>
        <end position="33"/>
    </location>
</feature>
<gene>
    <name evidence="2" type="ORF">AVDCRST_MAG22-2075</name>
</gene>
<dbReference type="AlphaFoldDB" id="A0A6J4PIK1"/>
<name>A0A6J4PIK1_9ACTN</name>
<accession>A0A6J4PIK1</accession>
<protein>
    <submittedName>
        <fullName evidence="2">Uncharacterized protein</fullName>
    </submittedName>
</protein>
<organism evidence="2">
    <name type="scientific">uncultured Rubrobacteraceae bacterium</name>
    <dbReference type="NCBI Taxonomy" id="349277"/>
    <lineage>
        <taxon>Bacteria</taxon>
        <taxon>Bacillati</taxon>
        <taxon>Actinomycetota</taxon>
        <taxon>Rubrobacteria</taxon>
        <taxon>Rubrobacterales</taxon>
        <taxon>Rubrobacteraceae</taxon>
        <taxon>environmental samples</taxon>
    </lineage>
</organism>
<proteinExistence type="predicted"/>
<keyword evidence="1" id="KW-0472">Membrane</keyword>
<reference evidence="2" key="1">
    <citation type="submission" date="2020-02" db="EMBL/GenBank/DDBJ databases">
        <authorList>
            <person name="Meier V. D."/>
        </authorList>
    </citation>
    <scope>NUCLEOTIDE SEQUENCE</scope>
    <source>
        <strain evidence="2">AVDCRST_MAG22</strain>
    </source>
</reference>
<keyword evidence="1" id="KW-0812">Transmembrane</keyword>
<keyword evidence="1" id="KW-1133">Transmembrane helix</keyword>
<dbReference type="EMBL" id="CADCUV010000084">
    <property type="protein sequence ID" value="CAA9413745.1"/>
    <property type="molecule type" value="Genomic_DNA"/>
</dbReference>
<evidence type="ECO:0000256" key="1">
    <source>
        <dbReference type="SAM" id="Phobius"/>
    </source>
</evidence>